<accession>A0A2N0VEU6</accession>
<dbReference type="GO" id="GO:0016763">
    <property type="term" value="F:pentosyltransferase activity"/>
    <property type="evidence" value="ECO:0007669"/>
    <property type="project" value="InterPro"/>
</dbReference>
<dbReference type="GO" id="GO:0005886">
    <property type="term" value="C:plasma membrane"/>
    <property type="evidence" value="ECO:0007669"/>
    <property type="project" value="UniProtKB-SubCell"/>
</dbReference>
<evidence type="ECO:0000256" key="2">
    <source>
        <dbReference type="ARBA" id="ARBA00022519"/>
    </source>
</evidence>
<evidence type="ECO:0000256" key="5">
    <source>
        <dbReference type="ARBA" id="ARBA00022692"/>
    </source>
</evidence>
<dbReference type="GO" id="GO:0008955">
    <property type="term" value="F:peptidoglycan glycosyltransferase activity"/>
    <property type="evidence" value="ECO:0007669"/>
    <property type="project" value="UniProtKB-UniRule"/>
</dbReference>
<dbReference type="RefSeq" id="WP_101074353.1">
    <property type="nucleotide sequence ID" value="NZ_PISP01000006.1"/>
</dbReference>
<evidence type="ECO:0000256" key="9">
    <source>
        <dbReference type="ARBA" id="ARBA00023136"/>
    </source>
</evidence>
<dbReference type="Gene3D" id="1.10.3810.10">
    <property type="entry name" value="Biosynthetic peptidoglycan transglycosylase-like"/>
    <property type="match status" value="1"/>
</dbReference>
<dbReference type="InterPro" id="IPR023346">
    <property type="entry name" value="Lysozyme-like_dom_sf"/>
</dbReference>
<keyword evidence="3 11" id="KW-0328">Glycosyltransferase</keyword>
<keyword evidence="9 11" id="KW-0472">Membrane</keyword>
<evidence type="ECO:0000256" key="10">
    <source>
        <dbReference type="ARBA" id="ARBA00023316"/>
    </source>
</evidence>
<dbReference type="GO" id="GO:0009274">
    <property type="term" value="C:peptidoglycan-based cell wall"/>
    <property type="evidence" value="ECO:0007669"/>
    <property type="project" value="InterPro"/>
</dbReference>
<keyword evidence="7 11" id="KW-0573">Peptidoglycan synthesis</keyword>
<evidence type="ECO:0000256" key="1">
    <source>
        <dbReference type="ARBA" id="ARBA00022475"/>
    </source>
</evidence>
<feature type="region of interest" description="Disordered" evidence="12">
    <location>
        <begin position="270"/>
        <end position="316"/>
    </location>
</feature>
<dbReference type="OrthoDB" id="9766909at2"/>
<gene>
    <name evidence="11" type="primary">mtgA</name>
    <name evidence="14" type="ORF">CWD77_14720</name>
</gene>
<keyword evidence="1 11" id="KW-1003">Cell membrane</keyword>
<reference evidence="14 15" key="1">
    <citation type="submission" date="2017-11" db="EMBL/GenBank/DDBJ databases">
        <title>Rhodohalobacter 15182 sp. nov., isolated from a salt lake.</title>
        <authorList>
            <person name="Han S."/>
        </authorList>
    </citation>
    <scope>NUCLEOTIDE SEQUENCE [LARGE SCALE GENOMIC DNA]</scope>
    <source>
        <strain evidence="14 15">15182</strain>
    </source>
</reference>
<dbReference type="InterPro" id="IPR011812">
    <property type="entry name" value="Pep_trsgly"/>
</dbReference>
<keyword evidence="15" id="KW-1185">Reference proteome</keyword>
<feature type="transmembrane region" description="Helical" evidence="11">
    <location>
        <begin position="18"/>
        <end position="44"/>
    </location>
</feature>
<keyword evidence="4 11" id="KW-0808">Transferase</keyword>
<dbReference type="Proteomes" id="UP000233398">
    <property type="component" value="Unassembled WGS sequence"/>
</dbReference>
<feature type="compositionally biased region" description="Acidic residues" evidence="12">
    <location>
        <begin position="282"/>
        <end position="293"/>
    </location>
</feature>
<organism evidence="14 15">
    <name type="scientific">Rhodohalobacter barkolensis</name>
    <dbReference type="NCBI Taxonomy" id="2053187"/>
    <lineage>
        <taxon>Bacteria</taxon>
        <taxon>Pseudomonadati</taxon>
        <taxon>Balneolota</taxon>
        <taxon>Balneolia</taxon>
        <taxon>Balneolales</taxon>
        <taxon>Balneolaceae</taxon>
        <taxon>Rhodohalobacter</taxon>
    </lineage>
</organism>
<evidence type="ECO:0000313" key="15">
    <source>
        <dbReference type="Proteomes" id="UP000233398"/>
    </source>
</evidence>
<evidence type="ECO:0000256" key="4">
    <source>
        <dbReference type="ARBA" id="ARBA00022679"/>
    </source>
</evidence>
<evidence type="ECO:0000256" key="6">
    <source>
        <dbReference type="ARBA" id="ARBA00022960"/>
    </source>
</evidence>
<dbReference type="PANTHER" id="PTHR30400">
    <property type="entry name" value="MONOFUNCTIONAL BIOSYNTHETIC PEPTIDOGLYCAN TRANSGLYCOSYLASE"/>
    <property type="match status" value="1"/>
</dbReference>
<evidence type="ECO:0000259" key="13">
    <source>
        <dbReference type="Pfam" id="PF00912"/>
    </source>
</evidence>
<dbReference type="InterPro" id="IPR036950">
    <property type="entry name" value="PBP_transglycosylase"/>
</dbReference>
<comment type="similarity">
    <text evidence="11">Belongs to the glycosyltransferase 51 family.</text>
</comment>
<dbReference type="AlphaFoldDB" id="A0A2N0VEU6"/>
<keyword evidence="2" id="KW-0997">Cell inner membrane</keyword>
<evidence type="ECO:0000256" key="12">
    <source>
        <dbReference type="SAM" id="MobiDB-lite"/>
    </source>
</evidence>
<dbReference type="GO" id="GO:0009252">
    <property type="term" value="P:peptidoglycan biosynthetic process"/>
    <property type="evidence" value="ECO:0007669"/>
    <property type="project" value="UniProtKB-UniRule"/>
</dbReference>
<comment type="caution">
    <text evidence="14">The sequence shown here is derived from an EMBL/GenBank/DDBJ whole genome shotgun (WGS) entry which is preliminary data.</text>
</comment>
<dbReference type="SUPFAM" id="SSF53955">
    <property type="entry name" value="Lysozyme-like"/>
    <property type="match status" value="1"/>
</dbReference>
<feature type="compositionally biased region" description="Polar residues" evidence="12">
    <location>
        <begin position="298"/>
        <end position="316"/>
    </location>
</feature>
<evidence type="ECO:0000313" key="14">
    <source>
        <dbReference type="EMBL" id="PKD42658.1"/>
    </source>
</evidence>
<dbReference type="GO" id="GO:0008360">
    <property type="term" value="P:regulation of cell shape"/>
    <property type="evidence" value="ECO:0007669"/>
    <property type="project" value="UniProtKB-KW"/>
</dbReference>
<comment type="subcellular location">
    <subcellularLocation>
        <location evidence="11">Cell membrane</location>
        <topology evidence="11">Single-pass membrane protein</topology>
    </subcellularLocation>
</comment>
<dbReference type="UniPathway" id="UPA00219"/>
<evidence type="ECO:0000256" key="3">
    <source>
        <dbReference type="ARBA" id="ARBA00022676"/>
    </source>
</evidence>
<dbReference type="NCBIfam" id="TIGR02070">
    <property type="entry name" value="mono_pep_trsgly"/>
    <property type="match status" value="1"/>
</dbReference>
<dbReference type="Pfam" id="PF00912">
    <property type="entry name" value="Transgly"/>
    <property type="match status" value="1"/>
</dbReference>
<keyword evidence="6 11" id="KW-0133">Cell shape</keyword>
<comment type="catalytic activity">
    <reaction evidence="11">
        <text>[GlcNAc-(1-&gt;4)-Mur2Ac(oyl-L-Ala-gamma-D-Glu-L-Lys-D-Ala-D-Ala)](n)-di-trans,octa-cis-undecaprenyl diphosphate + beta-D-GlcNAc-(1-&gt;4)-Mur2Ac(oyl-L-Ala-gamma-D-Glu-L-Lys-D-Ala-D-Ala)-di-trans,octa-cis-undecaprenyl diphosphate = [GlcNAc-(1-&gt;4)-Mur2Ac(oyl-L-Ala-gamma-D-Glu-L-Lys-D-Ala-D-Ala)](n+1)-di-trans,octa-cis-undecaprenyl diphosphate + di-trans,octa-cis-undecaprenyl diphosphate + H(+)</text>
        <dbReference type="Rhea" id="RHEA:23708"/>
        <dbReference type="Rhea" id="RHEA-COMP:9602"/>
        <dbReference type="Rhea" id="RHEA-COMP:9603"/>
        <dbReference type="ChEBI" id="CHEBI:15378"/>
        <dbReference type="ChEBI" id="CHEBI:58405"/>
        <dbReference type="ChEBI" id="CHEBI:60033"/>
        <dbReference type="ChEBI" id="CHEBI:78435"/>
        <dbReference type="EC" id="2.4.99.28"/>
    </reaction>
</comment>
<comment type="pathway">
    <text evidence="11">Cell wall biogenesis; peptidoglycan biosynthesis.</text>
</comment>
<comment type="function">
    <text evidence="11">Peptidoglycan polymerase that catalyzes glycan chain elongation from lipid-linked precursors.</text>
</comment>
<dbReference type="EMBL" id="PISP01000006">
    <property type="protein sequence ID" value="PKD42658.1"/>
    <property type="molecule type" value="Genomic_DNA"/>
</dbReference>
<protein>
    <recommendedName>
        <fullName evidence="11">Biosynthetic peptidoglycan transglycosylase</fullName>
        <ecNumber evidence="11">2.4.99.28</ecNumber>
    </recommendedName>
    <alternativeName>
        <fullName evidence="11">Glycan polymerase</fullName>
    </alternativeName>
    <alternativeName>
        <fullName evidence="11">Peptidoglycan glycosyltransferase MtgA</fullName>
        <shortName evidence="11">PGT</shortName>
    </alternativeName>
</protein>
<keyword evidence="5 11" id="KW-0812">Transmembrane</keyword>
<proteinExistence type="inferred from homology"/>
<dbReference type="GO" id="GO:0071555">
    <property type="term" value="P:cell wall organization"/>
    <property type="evidence" value="ECO:0007669"/>
    <property type="project" value="UniProtKB-KW"/>
</dbReference>
<dbReference type="HAMAP" id="MF_00766">
    <property type="entry name" value="PGT_MtgA"/>
    <property type="match status" value="1"/>
</dbReference>
<keyword evidence="8 11" id="KW-1133">Transmembrane helix</keyword>
<evidence type="ECO:0000256" key="11">
    <source>
        <dbReference type="HAMAP-Rule" id="MF_00766"/>
    </source>
</evidence>
<evidence type="ECO:0000256" key="8">
    <source>
        <dbReference type="ARBA" id="ARBA00022989"/>
    </source>
</evidence>
<sequence length="316" mass="36189">METHPAETRVPFYKRWSFYLISALGLIALLLFLFLASVIALRWVNPSATSFTLQQDWTELQTERYSLKEFWVPAEEIPEHMKWAVIASEDQLFWDHSGFDMESIREAWEERQSGERTRGASTITQQVAKNLYLSPSQSFLRKGIEAGITLSIELFWSKERIIEVYLNIAEFGPGIFGIGKAADEFWGINGSEITPEMASRLAAVLPSPKRMRVEPPSPFAEERSVWILRQMTQLSGIAYYQTDDPDEIPDEFDDIDPLLLETEFEMDQYLTSEERDTTSSDSSDDQELNEMDLPDSLLQISEPDTTATIPDSIKSF</sequence>
<evidence type="ECO:0000256" key="7">
    <source>
        <dbReference type="ARBA" id="ARBA00022984"/>
    </source>
</evidence>
<dbReference type="PANTHER" id="PTHR30400:SF0">
    <property type="entry name" value="BIOSYNTHETIC PEPTIDOGLYCAN TRANSGLYCOSYLASE"/>
    <property type="match status" value="1"/>
</dbReference>
<name>A0A2N0VEU6_9BACT</name>
<keyword evidence="10 11" id="KW-0961">Cell wall biogenesis/degradation</keyword>
<dbReference type="InterPro" id="IPR001264">
    <property type="entry name" value="Glyco_trans_51"/>
</dbReference>
<dbReference type="EC" id="2.4.99.28" evidence="11"/>
<feature type="domain" description="Glycosyl transferase family 51" evidence="13">
    <location>
        <begin position="64"/>
        <end position="231"/>
    </location>
</feature>